<dbReference type="RefSeq" id="WP_114729656.1">
    <property type="nucleotide sequence ID" value="NZ_BJMI01000046.1"/>
</dbReference>
<dbReference type="GO" id="GO:0003677">
    <property type="term" value="F:DNA binding"/>
    <property type="evidence" value="ECO:0007669"/>
    <property type="project" value="InterPro"/>
</dbReference>
<evidence type="ECO:0000256" key="2">
    <source>
        <dbReference type="ARBA" id="ARBA00023015"/>
    </source>
</evidence>
<dbReference type="NCBIfam" id="TIGR02937">
    <property type="entry name" value="sigma70-ECF"/>
    <property type="match status" value="1"/>
</dbReference>
<evidence type="ECO:0000313" key="7">
    <source>
        <dbReference type="EMBL" id="MBB2188336.1"/>
    </source>
</evidence>
<keyword evidence="4" id="KW-0804">Transcription</keyword>
<name>A0A7W4JP23_GLULI</name>
<feature type="domain" description="RNA polymerase sigma factor 70 region 4 type 2" evidence="6">
    <location>
        <begin position="111"/>
        <end position="162"/>
    </location>
</feature>
<dbReference type="InterPro" id="IPR014284">
    <property type="entry name" value="RNA_pol_sigma-70_dom"/>
</dbReference>
<sequence length="171" mass="19590">MTEGKKRGRLLNSFERHYQDLLRFLFRRTGDVEEAADLAHDTYVRLTNVADSVVENDKAYIFRVAGNLALDMHRRSGRRAVWLSDEEPGEDIADLQPSQEQHVIDQDRLASMDAALSSLPPKARLALLMVRVDGLRYVEIAERLNISVSMVSKYVTQAVQHCRDHVRQNDE</sequence>
<keyword evidence="3" id="KW-0731">Sigma factor</keyword>
<accession>A0A7W4JP23</accession>
<dbReference type="Gene3D" id="1.10.10.10">
    <property type="entry name" value="Winged helix-like DNA-binding domain superfamily/Winged helix DNA-binding domain"/>
    <property type="match status" value="1"/>
</dbReference>
<dbReference type="SUPFAM" id="SSF88659">
    <property type="entry name" value="Sigma3 and sigma4 domains of RNA polymerase sigma factors"/>
    <property type="match status" value="1"/>
</dbReference>
<dbReference type="GO" id="GO:0006352">
    <property type="term" value="P:DNA-templated transcription initiation"/>
    <property type="evidence" value="ECO:0007669"/>
    <property type="project" value="InterPro"/>
</dbReference>
<dbReference type="InterPro" id="IPR007627">
    <property type="entry name" value="RNA_pol_sigma70_r2"/>
</dbReference>
<dbReference type="CDD" id="cd06171">
    <property type="entry name" value="Sigma70_r4"/>
    <property type="match status" value="1"/>
</dbReference>
<protein>
    <submittedName>
        <fullName evidence="7">Sigma-70 family RNA polymerase sigma factor</fullName>
    </submittedName>
</protein>
<dbReference type="SUPFAM" id="SSF88946">
    <property type="entry name" value="Sigma2 domain of RNA polymerase sigma factors"/>
    <property type="match status" value="1"/>
</dbReference>
<organism evidence="7 8">
    <name type="scientific">Gluconacetobacter liquefaciens</name>
    <name type="common">Acetobacter liquefaciens</name>
    <dbReference type="NCBI Taxonomy" id="89584"/>
    <lineage>
        <taxon>Bacteria</taxon>
        <taxon>Pseudomonadati</taxon>
        <taxon>Pseudomonadota</taxon>
        <taxon>Alphaproteobacteria</taxon>
        <taxon>Acetobacterales</taxon>
        <taxon>Acetobacteraceae</taxon>
        <taxon>Gluconacetobacter</taxon>
    </lineage>
</organism>
<dbReference type="Pfam" id="PF04542">
    <property type="entry name" value="Sigma70_r2"/>
    <property type="match status" value="1"/>
</dbReference>
<dbReference type="InterPro" id="IPR036388">
    <property type="entry name" value="WH-like_DNA-bd_sf"/>
</dbReference>
<dbReference type="AlphaFoldDB" id="A0A7W4JP23"/>
<dbReference type="OrthoDB" id="9794372at2"/>
<evidence type="ECO:0000313" key="8">
    <source>
        <dbReference type="Proteomes" id="UP000562982"/>
    </source>
</evidence>
<dbReference type="GO" id="GO:0016987">
    <property type="term" value="F:sigma factor activity"/>
    <property type="evidence" value="ECO:0007669"/>
    <property type="project" value="UniProtKB-KW"/>
</dbReference>
<dbReference type="PANTHER" id="PTHR43133:SF63">
    <property type="entry name" value="RNA POLYMERASE SIGMA FACTOR FECI-RELATED"/>
    <property type="match status" value="1"/>
</dbReference>
<dbReference type="Pfam" id="PF08281">
    <property type="entry name" value="Sigma70_r4_2"/>
    <property type="match status" value="1"/>
</dbReference>
<dbReference type="InterPro" id="IPR013249">
    <property type="entry name" value="RNA_pol_sigma70_r4_t2"/>
</dbReference>
<dbReference type="InterPro" id="IPR039425">
    <property type="entry name" value="RNA_pol_sigma-70-like"/>
</dbReference>
<dbReference type="PANTHER" id="PTHR43133">
    <property type="entry name" value="RNA POLYMERASE ECF-TYPE SIGMA FACTO"/>
    <property type="match status" value="1"/>
</dbReference>
<proteinExistence type="inferred from homology"/>
<dbReference type="InterPro" id="IPR013325">
    <property type="entry name" value="RNA_pol_sigma_r2"/>
</dbReference>
<evidence type="ECO:0000256" key="3">
    <source>
        <dbReference type="ARBA" id="ARBA00023082"/>
    </source>
</evidence>
<feature type="domain" description="RNA polymerase sigma-70 region 2" evidence="5">
    <location>
        <begin position="14"/>
        <end position="79"/>
    </location>
</feature>
<comment type="similarity">
    <text evidence="1">Belongs to the sigma-70 factor family. ECF subfamily.</text>
</comment>
<gene>
    <name evidence="7" type="ORF">HLH32_18570</name>
</gene>
<evidence type="ECO:0000259" key="5">
    <source>
        <dbReference type="Pfam" id="PF04542"/>
    </source>
</evidence>
<evidence type="ECO:0000256" key="1">
    <source>
        <dbReference type="ARBA" id="ARBA00010641"/>
    </source>
</evidence>
<comment type="caution">
    <text evidence="7">The sequence shown here is derived from an EMBL/GenBank/DDBJ whole genome shotgun (WGS) entry which is preliminary data.</text>
</comment>
<dbReference type="Gene3D" id="1.10.1740.10">
    <property type="match status" value="1"/>
</dbReference>
<keyword evidence="2" id="KW-0805">Transcription regulation</keyword>
<dbReference type="EMBL" id="JABEQI010000020">
    <property type="protein sequence ID" value="MBB2188336.1"/>
    <property type="molecule type" value="Genomic_DNA"/>
</dbReference>
<dbReference type="InterPro" id="IPR013324">
    <property type="entry name" value="RNA_pol_sigma_r3/r4-like"/>
</dbReference>
<evidence type="ECO:0000259" key="6">
    <source>
        <dbReference type="Pfam" id="PF08281"/>
    </source>
</evidence>
<evidence type="ECO:0000256" key="4">
    <source>
        <dbReference type="ARBA" id="ARBA00023163"/>
    </source>
</evidence>
<dbReference type="Proteomes" id="UP000562982">
    <property type="component" value="Unassembled WGS sequence"/>
</dbReference>
<reference evidence="7 8" key="1">
    <citation type="submission" date="2020-04" db="EMBL/GenBank/DDBJ databases">
        <title>Description of novel Gluconacetobacter.</title>
        <authorList>
            <person name="Sombolestani A."/>
        </authorList>
    </citation>
    <scope>NUCLEOTIDE SEQUENCE [LARGE SCALE GENOMIC DNA]</scope>
    <source>
        <strain evidence="7 8">LMG 1382</strain>
    </source>
</reference>